<sequence>MRHELDSGELTVMAIATVCVERIAELDRRGPALNSVPVLNPRLFEEALVLDRELARGEPRGPLHGIPFTVKDSFVVEGMPMAAGSPAFAGLTASRDAFVVETLRRAGALLIGKTNMPPMAIGGGQAGVYGRTVSPFNPEYLAAAWHSGSSIGSAVSVAAGLCAFGIGEETVSSGRSPASNNGLVAFTPSWGLVSSRGNWPLHPLRDVVVPHVRTTADLMSLLDVIATDDGHDLWRRQRGAAVPSAVDVLGEPDARALRPGALRGLRVAVPALYVGERLDGVEP</sequence>
<evidence type="ECO:0000313" key="3">
    <source>
        <dbReference type="Proteomes" id="UP000245992"/>
    </source>
</evidence>
<dbReference type="PANTHER" id="PTHR42678:SF11">
    <property type="entry name" value="AMIDASE FAMILY PROTEIN"/>
    <property type="match status" value="1"/>
</dbReference>
<dbReference type="Gene3D" id="3.90.1300.10">
    <property type="entry name" value="Amidase signature (AS) domain"/>
    <property type="match status" value="1"/>
</dbReference>
<keyword evidence="2" id="KW-0378">Hydrolase</keyword>
<feature type="domain" description="Amidase" evidence="1">
    <location>
        <begin position="21"/>
        <end position="273"/>
    </location>
</feature>
<dbReference type="Proteomes" id="UP000245992">
    <property type="component" value="Unassembled WGS sequence"/>
</dbReference>
<name>A0A2T7T9K4_9ACTN</name>
<gene>
    <name evidence="2" type="ORF">Y717_15745</name>
</gene>
<dbReference type="EMBL" id="AZSP01000128">
    <property type="protein sequence ID" value="PVE11771.1"/>
    <property type="molecule type" value="Genomic_DNA"/>
</dbReference>
<dbReference type="EC" id="3.5.1.4" evidence="2"/>
<dbReference type="PANTHER" id="PTHR42678">
    <property type="entry name" value="AMIDASE"/>
    <property type="match status" value="1"/>
</dbReference>
<dbReference type="AlphaFoldDB" id="A0A2T7T9K4"/>
<accession>A0A2T7T9K4</accession>
<dbReference type="GO" id="GO:0004040">
    <property type="term" value="F:amidase activity"/>
    <property type="evidence" value="ECO:0007669"/>
    <property type="project" value="UniProtKB-EC"/>
</dbReference>
<dbReference type="InterPro" id="IPR036928">
    <property type="entry name" value="AS_sf"/>
</dbReference>
<reference evidence="2 3" key="1">
    <citation type="submission" date="2013-12" db="EMBL/GenBank/DDBJ databases">
        <title>Annotated genome of Streptomyces scopuliridis.</title>
        <authorList>
            <person name="Olson J.B."/>
        </authorList>
    </citation>
    <scope>NUCLEOTIDE SEQUENCE [LARGE SCALE GENOMIC DNA]</scope>
    <source>
        <strain evidence="2 3">RB72</strain>
    </source>
</reference>
<keyword evidence="3" id="KW-1185">Reference proteome</keyword>
<organism evidence="2 3">
    <name type="scientific">Streptomyces scopuliridis RB72</name>
    <dbReference type="NCBI Taxonomy" id="1440053"/>
    <lineage>
        <taxon>Bacteria</taxon>
        <taxon>Bacillati</taxon>
        <taxon>Actinomycetota</taxon>
        <taxon>Actinomycetes</taxon>
        <taxon>Kitasatosporales</taxon>
        <taxon>Streptomycetaceae</taxon>
        <taxon>Streptomyces</taxon>
    </lineage>
</organism>
<dbReference type="Pfam" id="PF01425">
    <property type="entry name" value="Amidase"/>
    <property type="match status" value="1"/>
</dbReference>
<dbReference type="InterPro" id="IPR023631">
    <property type="entry name" value="Amidase_dom"/>
</dbReference>
<protein>
    <submittedName>
        <fullName evidence="2">Amidase</fullName>
        <ecNumber evidence="2">3.5.1.4</ecNumber>
    </submittedName>
</protein>
<proteinExistence type="predicted"/>
<comment type="caution">
    <text evidence="2">The sequence shown here is derived from an EMBL/GenBank/DDBJ whole genome shotgun (WGS) entry which is preliminary data.</text>
</comment>
<evidence type="ECO:0000313" key="2">
    <source>
        <dbReference type="EMBL" id="PVE11771.1"/>
    </source>
</evidence>
<feature type="non-terminal residue" evidence="2">
    <location>
        <position position="283"/>
    </location>
</feature>
<dbReference type="SUPFAM" id="SSF75304">
    <property type="entry name" value="Amidase signature (AS) enzymes"/>
    <property type="match status" value="1"/>
</dbReference>
<evidence type="ECO:0000259" key="1">
    <source>
        <dbReference type="Pfam" id="PF01425"/>
    </source>
</evidence>